<dbReference type="FunFam" id="3.10.129.10:FF:000023">
    <property type="entry name" value="Acyl-coenzyme A thioesterase 9, mitochondrial"/>
    <property type="match status" value="1"/>
</dbReference>
<evidence type="ECO:0000256" key="2">
    <source>
        <dbReference type="ARBA" id="ARBA00022737"/>
    </source>
</evidence>
<gene>
    <name evidence="6" type="ORF">SAY86_016169</name>
</gene>
<accession>A0AAN7L914</accession>
<dbReference type="InterPro" id="IPR029069">
    <property type="entry name" value="HotDog_dom_sf"/>
</dbReference>
<sequence>MDPSSMESNPNSISAISSPTAIPIVSTLASPFDAFSPSAGDSARKPISLWPGMYHSPVTNALWETRSRIFERLLDPPKDAPPQSELLVKTPSQSRTSILYGFSSDYILREQYRDPWNEVRIGKLLEDLDALAGTISVKHCSDDDCTTRPLLLVTASVDKIVLKKPISVDVDLKIVGSVIWVGNSSIEIQLEVIQLSKDNSDDTDPVALSANFIFVARDSKTGKAAPVNRLSPETEREKSLFEEAETKNKLKKRKRVANRGEIENGQEKRLEALLSEGRIFCDMPALADRDSILLRDTRLENSLICQPQQRNIHGRIFGGFLMHRAFELAFSTAYVFAGLVPFFLEVDHVDFLRPVDVGDFLRLNSCVLYTEHGHPDQPLINVEVVAHVTRPELRSSEVSNTFYFTFSVRPEAKAMKDGFRIRKVVPATEEEAHHILERMDAENMPAF</sequence>
<keyword evidence="7" id="KW-1185">Reference proteome</keyword>
<dbReference type="PANTHER" id="PTHR12655:SF0">
    <property type="entry name" value="ACYL-COENZYME A THIOESTERASE 9, MITOCHONDRIAL"/>
    <property type="match status" value="1"/>
</dbReference>
<evidence type="ECO:0000256" key="4">
    <source>
        <dbReference type="ARBA" id="ARBA00022946"/>
    </source>
</evidence>
<evidence type="ECO:0000313" key="7">
    <source>
        <dbReference type="Proteomes" id="UP001346149"/>
    </source>
</evidence>
<comment type="caution">
    <text evidence="6">The sequence shown here is derived from an EMBL/GenBank/DDBJ whole genome shotgun (WGS) entry which is preliminary data.</text>
</comment>
<dbReference type="EMBL" id="JAXQNO010000016">
    <property type="protein sequence ID" value="KAK4782067.1"/>
    <property type="molecule type" value="Genomic_DNA"/>
</dbReference>
<organism evidence="6 7">
    <name type="scientific">Trapa natans</name>
    <name type="common">Water chestnut</name>
    <dbReference type="NCBI Taxonomy" id="22666"/>
    <lineage>
        <taxon>Eukaryota</taxon>
        <taxon>Viridiplantae</taxon>
        <taxon>Streptophyta</taxon>
        <taxon>Embryophyta</taxon>
        <taxon>Tracheophyta</taxon>
        <taxon>Spermatophyta</taxon>
        <taxon>Magnoliopsida</taxon>
        <taxon>eudicotyledons</taxon>
        <taxon>Gunneridae</taxon>
        <taxon>Pentapetalae</taxon>
        <taxon>rosids</taxon>
        <taxon>malvids</taxon>
        <taxon>Myrtales</taxon>
        <taxon>Lythraceae</taxon>
        <taxon>Trapa</taxon>
    </lineage>
</organism>
<evidence type="ECO:0000256" key="3">
    <source>
        <dbReference type="ARBA" id="ARBA00022801"/>
    </source>
</evidence>
<feature type="domain" description="HotDog ACOT-type" evidence="5">
    <location>
        <begin position="295"/>
        <end position="412"/>
    </location>
</feature>
<keyword evidence="3" id="KW-0378">Hydrolase</keyword>
<dbReference type="InterPro" id="IPR033120">
    <property type="entry name" value="HOTDOG_ACOT"/>
</dbReference>
<dbReference type="GO" id="GO:0006637">
    <property type="term" value="P:acyl-CoA metabolic process"/>
    <property type="evidence" value="ECO:0007669"/>
    <property type="project" value="TreeGrafter"/>
</dbReference>
<keyword evidence="4" id="KW-0809">Transit peptide</keyword>
<dbReference type="PROSITE" id="PS51770">
    <property type="entry name" value="HOTDOG_ACOT"/>
    <property type="match status" value="2"/>
</dbReference>
<protein>
    <recommendedName>
        <fullName evidence="5">HotDog ACOT-type domain-containing protein</fullName>
    </recommendedName>
</protein>
<dbReference type="Gene3D" id="3.10.129.10">
    <property type="entry name" value="Hotdog Thioesterase"/>
    <property type="match status" value="2"/>
</dbReference>
<dbReference type="GO" id="GO:0047617">
    <property type="term" value="F:fatty acyl-CoA hydrolase activity"/>
    <property type="evidence" value="ECO:0007669"/>
    <property type="project" value="TreeGrafter"/>
</dbReference>
<dbReference type="SUPFAM" id="SSF54637">
    <property type="entry name" value="Thioesterase/thiol ester dehydrase-isomerase"/>
    <property type="match status" value="2"/>
</dbReference>
<dbReference type="Proteomes" id="UP001346149">
    <property type="component" value="Unassembled WGS sequence"/>
</dbReference>
<evidence type="ECO:0000259" key="5">
    <source>
        <dbReference type="PROSITE" id="PS51770"/>
    </source>
</evidence>
<name>A0AAN7L914_TRANT</name>
<evidence type="ECO:0000256" key="1">
    <source>
        <dbReference type="ARBA" id="ARBA00010458"/>
    </source>
</evidence>
<reference evidence="6 7" key="1">
    <citation type="journal article" date="2023" name="Hortic Res">
        <title>Pangenome of water caltrop reveals structural variations and asymmetric subgenome divergence after allopolyploidization.</title>
        <authorList>
            <person name="Zhang X."/>
            <person name="Chen Y."/>
            <person name="Wang L."/>
            <person name="Yuan Y."/>
            <person name="Fang M."/>
            <person name="Shi L."/>
            <person name="Lu R."/>
            <person name="Comes H.P."/>
            <person name="Ma Y."/>
            <person name="Chen Y."/>
            <person name="Huang G."/>
            <person name="Zhou Y."/>
            <person name="Zheng Z."/>
            <person name="Qiu Y."/>
        </authorList>
    </citation>
    <scope>NUCLEOTIDE SEQUENCE [LARGE SCALE GENOMIC DNA]</scope>
    <source>
        <strain evidence="6">F231</strain>
    </source>
</reference>
<dbReference type="AlphaFoldDB" id="A0AAN7L914"/>
<dbReference type="PANTHER" id="PTHR12655">
    <property type="entry name" value="ACYL-COA THIOESTERASE"/>
    <property type="match status" value="1"/>
</dbReference>
<proteinExistence type="inferred from homology"/>
<dbReference type="FunFam" id="3.10.129.10:FF:000031">
    <property type="entry name" value="Acyl-coenzyme A thioesterase 9, mitochondrial"/>
    <property type="match status" value="1"/>
</dbReference>
<comment type="similarity">
    <text evidence="1">Belongs to the acyl coenzyme A hydrolase family.</text>
</comment>
<dbReference type="CDD" id="cd03442">
    <property type="entry name" value="BFIT_BACH"/>
    <property type="match status" value="2"/>
</dbReference>
<keyword evidence="2" id="KW-0677">Repeat</keyword>
<feature type="domain" description="HotDog ACOT-type" evidence="5">
    <location>
        <begin position="98"/>
        <end position="220"/>
    </location>
</feature>
<evidence type="ECO:0000313" key="6">
    <source>
        <dbReference type="EMBL" id="KAK4782067.1"/>
    </source>
</evidence>